<dbReference type="PANTHER" id="PTHR10896">
    <property type="entry name" value="GALACTOSYLGALACTOSYLXYLOSYLPROTEIN 3-BETA-GLUCURONOSYLTRANSFERASE BETA-1,3-GLUCURONYLTRANSFERASE"/>
    <property type="match status" value="1"/>
</dbReference>
<evidence type="ECO:0000256" key="5">
    <source>
        <dbReference type="ARBA" id="ARBA00012641"/>
    </source>
</evidence>
<keyword evidence="21" id="KW-1185">Reference proteome</keyword>
<feature type="active site" description="Proton donor/acceptor" evidence="16">
    <location>
        <position position="319"/>
    </location>
</feature>
<dbReference type="EC" id="2.4.1.135" evidence="5 19"/>
<comment type="cofactor">
    <cofactor evidence="1 17 19">
        <name>Mn(2+)</name>
        <dbReference type="ChEBI" id="CHEBI:29035"/>
    </cofactor>
</comment>
<dbReference type="VEuPathDB" id="VectorBase:AARA21_011604"/>
<dbReference type="PANTHER" id="PTHR10896:SF51">
    <property type="entry name" value="GALACTOSYLGALACTOSYLXYLOSYLPROTEIN 3-BETA-GLUCURONOSYLTRANSFERASE S"/>
    <property type="match status" value="1"/>
</dbReference>
<dbReference type="GO" id="GO:0050650">
    <property type="term" value="P:chondroitin sulfate proteoglycan biosynthetic process"/>
    <property type="evidence" value="ECO:0007669"/>
    <property type="project" value="TreeGrafter"/>
</dbReference>
<comment type="subcellular location">
    <subcellularLocation>
        <location evidence="2 19">Golgi apparatus membrane</location>
        <topology evidence="2 19">Single-pass type II membrane protein</topology>
    </subcellularLocation>
</comment>
<keyword evidence="13 18" id="KW-0325">Glycoprotein</keyword>
<dbReference type="KEGG" id="aara:120901802"/>
<accession>A0A182IB33</accession>
<dbReference type="GO" id="GO:0000139">
    <property type="term" value="C:Golgi membrane"/>
    <property type="evidence" value="ECO:0007669"/>
    <property type="project" value="UniProtKB-SubCell"/>
</dbReference>
<proteinExistence type="inferred from homology"/>
<dbReference type="GO" id="GO:0005975">
    <property type="term" value="P:carbohydrate metabolic process"/>
    <property type="evidence" value="ECO:0007669"/>
    <property type="project" value="TreeGrafter"/>
</dbReference>
<evidence type="ECO:0000256" key="12">
    <source>
        <dbReference type="ARBA" id="ARBA00023136"/>
    </source>
</evidence>
<evidence type="ECO:0000256" key="10">
    <source>
        <dbReference type="ARBA" id="ARBA00022989"/>
    </source>
</evidence>
<evidence type="ECO:0000256" key="13">
    <source>
        <dbReference type="ARBA" id="ARBA00023180"/>
    </source>
</evidence>
<comment type="similarity">
    <text evidence="4 19">Belongs to the glycosyltransferase 43 family.</text>
</comment>
<dbReference type="VEuPathDB" id="VectorBase:AARA010795"/>
<evidence type="ECO:0000256" key="1">
    <source>
        <dbReference type="ARBA" id="ARBA00001936"/>
    </source>
</evidence>
<evidence type="ECO:0000256" key="14">
    <source>
        <dbReference type="ARBA" id="ARBA00023211"/>
    </source>
</evidence>
<dbReference type="Gene3D" id="3.90.550.10">
    <property type="entry name" value="Spore Coat Polysaccharide Biosynthesis Protein SpsA, Chain A"/>
    <property type="match status" value="1"/>
</dbReference>
<keyword evidence="8 17" id="KW-0479">Metal-binding</keyword>
<keyword evidence="11 19" id="KW-0333">Golgi apparatus</keyword>
<sequence>MGGPRTSIFLRQKKFQFVLVAAVVVFLIVLFPNLYDSDKKHETEETNVLTRLDLPRRSKKGFPHKEDYEKEYPLLLENEQLVICYESNVDSRKALYAATTLPDVTDEPSTTQRNHHQQAPQQQLQQVNGTEPVIYFVTPTYPRREQIAEIIRLGQTLMHVPRLHWIVADDTNSCSEVLNSHIRKFGIPYTQLASPMPTMYRGRKNAPRGVANRRAALNWIRQNQKKTGVLYFGDDDNTFDLKLFSEIRYTKKVSMFPVGLIGDYGISSPIVRNGRVEGFFDSWPAKRKWPVDMAGFAVSLEYLALSPNATMPFKAGYEEDEFLKSIGLKLEDIEPKARNCTEILVWHTQTKSSKSPTVRISMDRQKLDKLNLGALLRRLESMGVNHISESEGTTAQAIVNGSVKPFSFWFS</sequence>
<evidence type="ECO:0000256" key="7">
    <source>
        <dbReference type="ARBA" id="ARBA00022692"/>
    </source>
</evidence>
<name>A0A182IB33_ANOAR</name>
<keyword evidence="14 17" id="KW-0464">Manganese</keyword>
<evidence type="ECO:0000256" key="3">
    <source>
        <dbReference type="ARBA" id="ARBA00004922"/>
    </source>
</evidence>
<evidence type="ECO:0000256" key="16">
    <source>
        <dbReference type="PIRSR" id="PIRSR605027-1"/>
    </source>
</evidence>
<dbReference type="FunFam" id="3.90.550.10:FF:000044">
    <property type="entry name" value="Galactosylgalactosylxylosylprotein 3-beta-glucuronosyltransferase"/>
    <property type="match status" value="1"/>
</dbReference>
<dbReference type="SUPFAM" id="SSF53448">
    <property type="entry name" value="Nucleotide-diphospho-sugar transferases"/>
    <property type="match status" value="1"/>
</dbReference>
<evidence type="ECO:0000256" key="19">
    <source>
        <dbReference type="RuleBase" id="RU363127"/>
    </source>
</evidence>
<dbReference type="Pfam" id="PF03360">
    <property type="entry name" value="Glyco_transf_43"/>
    <property type="match status" value="1"/>
</dbReference>
<comment type="pathway">
    <text evidence="3 19">Protein modification; protein glycosylation.</text>
</comment>
<dbReference type="InterPro" id="IPR005027">
    <property type="entry name" value="Glyco_trans_43"/>
</dbReference>
<evidence type="ECO:0000256" key="11">
    <source>
        <dbReference type="ARBA" id="ARBA00023034"/>
    </source>
</evidence>
<dbReference type="GO" id="GO:0015018">
    <property type="term" value="F:galactosylgalactosylxylosylprotein 3-beta-glucuronosyltransferase activity"/>
    <property type="evidence" value="ECO:0007669"/>
    <property type="project" value="UniProtKB-UniRule"/>
</dbReference>
<dbReference type="RefSeq" id="XP_040165998.1">
    <property type="nucleotide sequence ID" value="XM_040310064.1"/>
</dbReference>
<keyword evidence="10 19" id="KW-1133">Transmembrane helix</keyword>
<evidence type="ECO:0000256" key="17">
    <source>
        <dbReference type="PIRSR" id="PIRSR605027-3"/>
    </source>
</evidence>
<dbReference type="GO" id="GO:0046872">
    <property type="term" value="F:metal ion binding"/>
    <property type="evidence" value="ECO:0007669"/>
    <property type="project" value="UniProtKB-KW"/>
</dbReference>
<keyword evidence="7 19" id="KW-0812">Transmembrane</keyword>
<evidence type="ECO:0000313" key="20">
    <source>
        <dbReference type="EnsemblMetazoa" id="AARA010795-PA"/>
    </source>
</evidence>
<dbReference type="AlphaFoldDB" id="A0A182IB33"/>
<reference evidence="20" key="1">
    <citation type="submission" date="2022-08" db="UniProtKB">
        <authorList>
            <consortium name="EnsemblMetazoa"/>
        </authorList>
    </citation>
    <scope>IDENTIFICATION</scope>
    <source>
        <strain evidence="20">Dongola</strain>
    </source>
</reference>
<keyword evidence="12 19" id="KW-0472">Membrane</keyword>
<dbReference type="CDD" id="cd00218">
    <property type="entry name" value="GlcAT-I"/>
    <property type="match status" value="1"/>
</dbReference>
<evidence type="ECO:0000256" key="6">
    <source>
        <dbReference type="ARBA" id="ARBA00022679"/>
    </source>
</evidence>
<evidence type="ECO:0000256" key="15">
    <source>
        <dbReference type="ARBA" id="ARBA00047979"/>
    </source>
</evidence>
<protein>
    <recommendedName>
        <fullName evidence="5 19">Galactosylgalactosylxylosylprotein 3-beta-glucuronosyltransferase</fullName>
        <ecNumber evidence="5 19">2.4.1.135</ecNumber>
    </recommendedName>
</protein>
<keyword evidence="6 19" id="KW-0808">Transferase</keyword>
<feature type="glycosylation site" description="N-linked (GlcNAc...) asparagine" evidence="18">
    <location>
        <position position="339"/>
    </location>
</feature>
<evidence type="ECO:0000256" key="9">
    <source>
        <dbReference type="ARBA" id="ARBA00022968"/>
    </source>
</evidence>
<evidence type="ECO:0000313" key="21">
    <source>
        <dbReference type="Proteomes" id="UP000075840"/>
    </source>
</evidence>
<evidence type="ECO:0000256" key="4">
    <source>
        <dbReference type="ARBA" id="ARBA00007706"/>
    </source>
</evidence>
<evidence type="ECO:0000256" key="2">
    <source>
        <dbReference type="ARBA" id="ARBA00004323"/>
    </source>
</evidence>
<feature type="binding site" evidence="17">
    <location>
        <position position="236"/>
    </location>
    <ligand>
        <name>Mn(2+)</name>
        <dbReference type="ChEBI" id="CHEBI:29035"/>
    </ligand>
</feature>
<evidence type="ECO:0000256" key="18">
    <source>
        <dbReference type="PIRSR" id="PIRSR605027-6"/>
    </source>
</evidence>
<dbReference type="GeneID" id="120901802"/>
<keyword evidence="9 19" id="KW-0735">Signal-anchor</keyword>
<evidence type="ECO:0000256" key="8">
    <source>
        <dbReference type="ARBA" id="ARBA00022723"/>
    </source>
</evidence>
<comment type="catalytic activity">
    <reaction evidence="15 19">
        <text>3-O-(beta-D-galactosyl-(1-&gt;3)-beta-D-galactosyl-(1-&gt;4)-beta-D-xylosyl)-L-seryl-[protein] + UDP-alpha-D-glucuronate = 3-O-(beta-D-GlcA-(1-&gt;3)-beta-D-Gal-(1-&gt;3)-beta-D-Gal-(1-&gt;4)-beta-D-Xyl)-L-seryl-[protein] + UDP + H(+)</text>
        <dbReference type="Rhea" id="RHEA:24168"/>
        <dbReference type="Rhea" id="RHEA-COMP:12571"/>
        <dbReference type="Rhea" id="RHEA-COMP:12573"/>
        <dbReference type="ChEBI" id="CHEBI:15378"/>
        <dbReference type="ChEBI" id="CHEBI:58052"/>
        <dbReference type="ChEBI" id="CHEBI:58223"/>
        <dbReference type="ChEBI" id="CHEBI:132090"/>
        <dbReference type="ChEBI" id="CHEBI:132093"/>
        <dbReference type="EC" id="2.4.1.135"/>
    </reaction>
</comment>
<organism evidence="20 21">
    <name type="scientific">Anopheles arabiensis</name>
    <name type="common">Mosquito</name>
    <dbReference type="NCBI Taxonomy" id="7173"/>
    <lineage>
        <taxon>Eukaryota</taxon>
        <taxon>Metazoa</taxon>
        <taxon>Ecdysozoa</taxon>
        <taxon>Arthropoda</taxon>
        <taxon>Hexapoda</taxon>
        <taxon>Insecta</taxon>
        <taxon>Pterygota</taxon>
        <taxon>Neoptera</taxon>
        <taxon>Endopterygota</taxon>
        <taxon>Diptera</taxon>
        <taxon>Nematocera</taxon>
        <taxon>Culicoidea</taxon>
        <taxon>Culicidae</taxon>
        <taxon>Anophelinae</taxon>
        <taxon>Anopheles</taxon>
    </lineage>
</organism>
<feature type="transmembrane region" description="Helical" evidence="19">
    <location>
        <begin position="15"/>
        <end position="35"/>
    </location>
</feature>
<dbReference type="InterPro" id="IPR029044">
    <property type="entry name" value="Nucleotide-diphossugar_trans"/>
</dbReference>
<dbReference type="EMBL" id="APCN01000637">
    <property type="status" value="NOT_ANNOTATED_CDS"/>
    <property type="molecule type" value="Genomic_DNA"/>
</dbReference>
<dbReference type="EnsemblMetazoa" id="AARA010795-RA">
    <property type="protein sequence ID" value="AARA010795-PA"/>
    <property type="gene ID" value="AARA010795"/>
</dbReference>
<dbReference type="Proteomes" id="UP000075840">
    <property type="component" value="Unassembled WGS sequence"/>
</dbReference>